<dbReference type="Proteomes" id="UP001500298">
    <property type="component" value="Unassembled WGS sequence"/>
</dbReference>
<protein>
    <recommendedName>
        <fullName evidence="6">Glutamate--cysteine ligase</fullName>
        <ecNumber evidence="5">6.3.2.2</ecNumber>
    </recommendedName>
    <alternativeName>
        <fullName evidence="16">Gamma-ECS</fullName>
    </alternativeName>
    <alternativeName>
        <fullName evidence="15">Gamma-glutamylcysteine synthetase</fullName>
    </alternativeName>
</protein>
<dbReference type="SUPFAM" id="SSF56059">
    <property type="entry name" value="Glutathione synthetase ATP-binding domain-like"/>
    <property type="match status" value="1"/>
</dbReference>
<reference evidence="21" key="1">
    <citation type="journal article" date="2019" name="Int. J. Syst. Evol. Microbiol.">
        <title>The Global Catalogue of Microorganisms (GCM) 10K type strain sequencing project: providing services to taxonomists for standard genome sequencing and annotation.</title>
        <authorList>
            <consortium name="The Broad Institute Genomics Platform"/>
            <consortium name="The Broad Institute Genome Sequencing Center for Infectious Disease"/>
            <person name="Wu L."/>
            <person name="Ma J."/>
        </authorList>
    </citation>
    <scope>NUCLEOTIDE SEQUENCE [LARGE SCALE GENOMIC DNA]</scope>
    <source>
        <strain evidence="21">JCM 18326</strain>
    </source>
</reference>
<keyword evidence="11 18" id="KW-0067">ATP-binding</keyword>
<evidence type="ECO:0000256" key="11">
    <source>
        <dbReference type="ARBA" id="ARBA00022840"/>
    </source>
</evidence>
<evidence type="ECO:0000256" key="18">
    <source>
        <dbReference type="PROSITE-ProRule" id="PRU00409"/>
    </source>
</evidence>
<dbReference type="Pfam" id="PF01071">
    <property type="entry name" value="GARS_A"/>
    <property type="match status" value="1"/>
</dbReference>
<evidence type="ECO:0000256" key="7">
    <source>
        <dbReference type="ARBA" id="ARBA00022598"/>
    </source>
</evidence>
<evidence type="ECO:0000256" key="8">
    <source>
        <dbReference type="ARBA" id="ARBA00022684"/>
    </source>
</evidence>
<dbReference type="SMART" id="SM01209">
    <property type="entry name" value="GARS_A"/>
    <property type="match status" value="1"/>
</dbReference>
<dbReference type="InterPro" id="IPR006335">
    <property type="entry name" value="Glut_biosynth"/>
</dbReference>
<evidence type="ECO:0000256" key="16">
    <source>
        <dbReference type="ARBA" id="ARBA00032122"/>
    </source>
</evidence>
<dbReference type="PANTHER" id="PTHR38761:SF1">
    <property type="entry name" value="GLUTAMATE--CYSTEINE LIGASE"/>
    <property type="match status" value="1"/>
</dbReference>
<evidence type="ECO:0000256" key="10">
    <source>
        <dbReference type="ARBA" id="ARBA00022741"/>
    </source>
</evidence>
<comment type="cofactor">
    <cofactor evidence="1">
        <name>Mn(2+)</name>
        <dbReference type="ChEBI" id="CHEBI:29035"/>
    </cofactor>
</comment>
<dbReference type="HAMAP" id="MF_00782">
    <property type="entry name" value="Glut_biosynth"/>
    <property type="match status" value="1"/>
</dbReference>
<evidence type="ECO:0000313" key="20">
    <source>
        <dbReference type="EMBL" id="GAA4826047.1"/>
    </source>
</evidence>
<dbReference type="PANTHER" id="PTHR38761">
    <property type="entry name" value="GLUTAMATE--CYSTEINE LIGASE"/>
    <property type="match status" value="1"/>
</dbReference>
<dbReference type="NCBIfam" id="NF002688">
    <property type="entry name" value="PRK02471.1"/>
    <property type="match status" value="1"/>
</dbReference>
<dbReference type="PROSITE" id="PS50975">
    <property type="entry name" value="ATP_GRASP"/>
    <property type="match status" value="1"/>
</dbReference>
<name>A0ABP9D6L1_9BACT</name>
<keyword evidence="10 18" id="KW-0547">Nucleotide-binding</keyword>
<dbReference type="EMBL" id="BAABJX010000016">
    <property type="protein sequence ID" value="GAA4826047.1"/>
    <property type="molecule type" value="Genomic_DNA"/>
</dbReference>
<evidence type="ECO:0000256" key="9">
    <source>
        <dbReference type="ARBA" id="ARBA00022723"/>
    </source>
</evidence>
<comment type="catalytic activity">
    <reaction evidence="17">
        <text>L-cysteine + L-glutamate + ATP = gamma-L-glutamyl-L-cysteine + ADP + phosphate + H(+)</text>
        <dbReference type="Rhea" id="RHEA:13285"/>
        <dbReference type="ChEBI" id="CHEBI:15378"/>
        <dbReference type="ChEBI" id="CHEBI:29985"/>
        <dbReference type="ChEBI" id="CHEBI:30616"/>
        <dbReference type="ChEBI" id="CHEBI:35235"/>
        <dbReference type="ChEBI" id="CHEBI:43474"/>
        <dbReference type="ChEBI" id="CHEBI:58173"/>
        <dbReference type="ChEBI" id="CHEBI:456216"/>
        <dbReference type="EC" id="6.3.2.2"/>
    </reaction>
</comment>
<dbReference type="EC" id="6.3.2.2" evidence="5"/>
<dbReference type="InterPro" id="IPR020561">
    <property type="entry name" value="PRibGlycinamid_synth_ATP-grasp"/>
</dbReference>
<keyword evidence="13" id="KW-0464">Manganese</keyword>
<evidence type="ECO:0000256" key="5">
    <source>
        <dbReference type="ARBA" id="ARBA00012220"/>
    </source>
</evidence>
<dbReference type="Pfam" id="PF04262">
    <property type="entry name" value="Glu_cys_ligase"/>
    <property type="match status" value="1"/>
</dbReference>
<sequence>MKNTLKASMLVEGNFGLEKENLRVNSDGTLAFSPHPAALGDKLTHPYITTDFSESQVEMITPVQDTIEEAVGFLHTLHNIVEESLENEELLWPQSMPPILPIDEETIPIANFGEQGKELEEYRQYLSKVYGKRKQLVSGIHFNISFPEELLALLYQEKKSEEVSYEQFREGIYMKAAANYMKNHWFVIALLGGSPAIHASYSQYVCKSKTAHTEKGCVSPLASSFRIGKCGYRNEREFILDYSSYERYKESLQELITHKVINSEKENYSALRIKENPNNGAISHLEVRHIDLNPFEASGVSAIDLRIVHLVMLYGLLEEDKEFNEQAQRRAHEYQLTAADRGRDPQAMVSVAGEKEQSFQEVLADFAERFLKELPQDLPIAYQEAIDHLKGLLEQPEQRLASKITASFDTPEMFIQWHLEQSRKHREEAEGKNYNFYGKKDLELSTQLLMKEAVKRGVKVELLDRSENFITLSKGEKKEYVVQATKTSLDSYSHILMMENKVVTKKVLKAAGIQAPEGNEFTDAQKAKDFFGLVKGKAIVIKPKSTNFGLGISILKENNSREDYEKAVEMAFEHDNTILTEEFVSGREFRIFVINDEVVGILHRVPANVVGDGEHTIAQLIDRKNEDPLRGKGYKTPLEKIAKGDAEALFLKTQGLTFEDIPAKDQVIYLRENSNISTGGDSIDYTDDIHPSYKAIAVEAAKAMGVKITGLDMMIDNIQAPAQPNNYSIIELNFNPAIHIHCHPYQGKNRHLDAKILDALGF</sequence>
<evidence type="ECO:0000313" key="21">
    <source>
        <dbReference type="Proteomes" id="UP001500298"/>
    </source>
</evidence>
<dbReference type="NCBIfam" id="TIGR01435">
    <property type="entry name" value="glu_cys_lig_rel"/>
    <property type="match status" value="1"/>
</dbReference>
<keyword evidence="12" id="KW-0460">Magnesium</keyword>
<comment type="similarity">
    <text evidence="4">Belongs to the glutamate--cysteine ligase type 1 family. Type 1 subfamily.</text>
</comment>
<keyword evidence="9" id="KW-0479">Metal-binding</keyword>
<dbReference type="InterPro" id="IPR006334">
    <property type="entry name" value="Glut_cys_ligase"/>
</dbReference>
<dbReference type="Pfam" id="PF18419">
    <property type="entry name" value="ATP-grasp_6"/>
    <property type="match status" value="1"/>
</dbReference>
<keyword evidence="14" id="KW-0511">Multifunctional enzyme</keyword>
<feature type="domain" description="ATP-grasp" evidence="19">
    <location>
        <begin position="505"/>
        <end position="761"/>
    </location>
</feature>
<evidence type="ECO:0000256" key="2">
    <source>
        <dbReference type="ARBA" id="ARBA00001946"/>
    </source>
</evidence>
<evidence type="ECO:0000256" key="3">
    <source>
        <dbReference type="ARBA" id="ARBA00005006"/>
    </source>
</evidence>
<evidence type="ECO:0000259" key="19">
    <source>
        <dbReference type="PROSITE" id="PS50975"/>
    </source>
</evidence>
<comment type="caution">
    <text evidence="20">The sequence shown here is derived from an EMBL/GenBank/DDBJ whole genome shotgun (WGS) entry which is preliminary data.</text>
</comment>
<comment type="pathway">
    <text evidence="3">Sulfur metabolism; glutathione biosynthesis; glutathione from L-cysteine and L-glutamate: step 1/2.</text>
</comment>
<evidence type="ECO:0000256" key="1">
    <source>
        <dbReference type="ARBA" id="ARBA00001936"/>
    </source>
</evidence>
<keyword evidence="8" id="KW-0317">Glutathione biosynthesis</keyword>
<evidence type="ECO:0000256" key="17">
    <source>
        <dbReference type="ARBA" id="ARBA00048819"/>
    </source>
</evidence>
<dbReference type="InterPro" id="IPR040657">
    <property type="entry name" value="GshAB_ATP-grasp"/>
</dbReference>
<dbReference type="RefSeq" id="WP_345369443.1">
    <property type="nucleotide sequence ID" value="NZ_BAABJX010000016.1"/>
</dbReference>
<evidence type="ECO:0000256" key="12">
    <source>
        <dbReference type="ARBA" id="ARBA00022842"/>
    </source>
</evidence>
<dbReference type="Gene3D" id="3.30.590.20">
    <property type="match status" value="1"/>
</dbReference>
<dbReference type="InterPro" id="IPR007370">
    <property type="entry name" value="Glu_cys_ligase"/>
</dbReference>
<evidence type="ECO:0000256" key="15">
    <source>
        <dbReference type="ARBA" id="ARBA00030585"/>
    </source>
</evidence>
<keyword evidence="21" id="KW-1185">Reference proteome</keyword>
<dbReference type="Gene3D" id="3.30.470.20">
    <property type="entry name" value="ATP-grasp fold, B domain"/>
    <property type="match status" value="2"/>
</dbReference>
<keyword evidence="7 20" id="KW-0436">Ligase</keyword>
<evidence type="ECO:0000256" key="4">
    <source>
        <dbReference type="ARBA" id="ARBA00008772"/>
    </source>
</evidence>
<proteinExistence type="inferred from homology"/>
<accession>A0ABP9D6L1</accession>
<dbReference type="InterPro" id="IPR014746">
    <property type="entry name" value="Gln_synth/guanido_kin_cat_dom"/>
</dbReference>
<organism evidence="20 21">
    <name type="scientific">Algivirga pacifica</name>
    <dbReference type="NCBI Taxonomy" id="1162670"/>
    <lineage>
        <taxon>Bacteria</taxon>
        <taxon>Pseudomonadati</taxon>
        <taxon>Bacteroidota</taxon>
        <taxon>Cytophagia</taxon>
        <taxon>Cytophagales</taxon>
        <taxon>Flammeovirgaceae</taxon>
        <taxon>Algivirga</taxon>
    </lineage>
</organism>
<dbReference type="GO" id="GO:0016874">
    <property type="term" value="F:ligase activity"/>
    <property type="evidence" value="ECO:0007669"/>
    <property type="project" value="UniProtKB-KW"/>
</dbReference>
<evidence type="ECO:0000256" key="14">
    <source>
        <dbReference type="ARBA" id="ARBA00023268"/>
    </source>
</evidence>
<comment type="cofactor">
    <cofactor evidence="2">
        <name>Mg(2+)</name>
        <dbReference type="ChEBI" id="CHEBI:18420"/>
    </cofactor>
</comment>
<evidence type="ECO:0000256" key="13">
    <source>
        <dbReference type="ARBA" id="ARBA00023211"/>
    </source>
</evidence>
<dbReference type="InterPro" id="IPR011761">
    <property type="entry name" value="ATP-grasp"/>
</dbReference>
<gene>
    <name evidence="20" type="primary">gshAB</name>
    <name evidence="20" type="ORF">GCM10023331_08340</name>
</gene>
<evidence type="ECO:0000256" key="6">
    <source>
        <dbReference type="ARBA" id="ARBA00014618"/>
    </source>
</evidence>
<dbReference type="SUPFAM" id="SSF55931">
    <property type="entry name" value="Glutamine synthetase/guanido kinase"/>
    <property type="match status" value="1"/>
</dbReference>